<evidence type="ECO:0000313" key="2">
    <source>
        <dbReference type="Proteomes" id="UP001331515"/>
    </source>
</evidence>
<reference evidence="1 2" key="1">
    <citation type="journal article" date="2023" name="Mol. Biol. Evol.">
        <title>Genomics of Secondarily Temperate Adaptation in the Only Non-Antarctic Icefish.</title>
        <authorList>
            <person name="Rivera-Colon A.G."/>
            <person name="Rayamajhi N."/>
            <person name="Minhas B.F."/>
            <person name="Madrigal G."/>
            <person name="Bilyk K.T."/>
            <person name="Yoon V."/>
            <person name="Hune M."/>
            <person name="Gregory S."/>
            <person name="Cheng C.H.C."/>
            <person name="Catchen J.M."/>
        </authorList>
    </citation>
    <scope>NUCLEOTIDE SEQUENCE [LARGE SCALE GENOMIC DNA]</scope>
    <source>
        <tissue evidence="1">White muscle</tissue>
    </source>
</reference>
<name>A0AAN8GUN8_CHAGU</name>
<organism evidence="1 2">
    <name type="scientific">Champsocephalus gunnari</name>
    <name type="common">Mackerel icefish</name>
    <dbReference type="NCBI Taxonomy" id="52237"/>
    <lineage>
        <taxon>Eukaryota</taxon>
        <taxon>Metazoa</taxon>
        <taxon>Chordata</taxon>
        <taxon>Craniata</taxon>
        <taxon>Vertebrata</taxon>
        <taxon>Euteleostomi</taxon>
        <taxon>Actinopterygii</taxon>
        <taxon>Neopterygii</taxon>
        <taxon>Teleostei</taxon>
        <taxon>Neoteleostei</taxon>
        <taxon>Acanthomorphata</taxon>
        <taxon>Eupercaria</taxon>
        <taxon>Perciformes</taxon>
        <taxon>Notothenioidei</taxon>
        <taxon>Channichthyidae</taxon>
        <taxon>Champsocephalus</taxon>
    </lineage>
</organism>
<accession>A0AAN8GUN8</accession>
<proteinExistence type="predicted"/>
<evidence type="ECO:0000313" key="1">
    <source>
        <dbReference type="EMBL" id="KAK5891007.1"/>
    </source>
</evidence>
<dbReference type="EMBL" id="JAURVH010001536">
    <property type="protein sequence ID" value="KAK5891007.1"/>
    <property type="molecule type" value="Genomic_DNA"/>
</dbReference>
<dbReference type="Proteomes" id="UP001331515">
    <property type="component" value="Unassembled WGS sequence"/>
</dbReference>
<protein>
    <submittedName>
        <fullName evidence="1">Uncharacterized protein</fullName>
    </submittedName>
</protein>
<comment type="caution">
    <text evidence="1">The sequence shown here is derived from an EMBL/GenBank/DDBJ whole genome shotgun (WGS) entry which is preliminary data.</text>
</comment>
<dbReference type="AlphaFoldDB" id="A0AAN8GUN8"/>
<sequence>MSPRMSPAVISPHMSPAVISPHMSPLGTRPCSVSSPLLWDSNLLTGLSALQMAAERRHVFTSSDHMLLLTEDPSEGARRP</sequence>
<gene>
    <name evidence="1" type="ORF">CgunFtcFv8_018304</name>
</gene>
<keyword evidence="2" id="KW-1185">Reference proteome</keyword>